<organism evidence="1 2">
    <name type="scientific">Tribonema minus</name>
    <dbReference type="NCBI Taxonomy" id="303371"/>
    <lineage>
        <taxon>Eukaryota</taxon>
        <taxon>Sar</taxon>
        <taxon>Stramenopiles</taxon>
        <taxon>Ochrophyta</taxon>
        <taxon>PX clade</taxon>
        <taxon>Xanthophyceae</taxon>
        <taxon>Tribonematales</taxon>
        <taxon>Tribonemataceae</taxon>
        <taxon>Tribonema</taxon>
    </lineage>
</organism>
<comment type="caution">
    <text evidence="1">The sequence shown here is derived from an EMBL/GenBank/DDBJ whole genome shotgun (WGS) entry which is preliminary data.</text>
</comment>
<protein>
    <submittedName>
        <fullName evidence="1">Uncharacterized protein</fullName>
    </submittedName>
</protein>
<dbReference type="Proteomes" id="UP000664859">
    <property type="component" value="Unassembled WGS sequence"/>
</dbReference>
<accession>A0A836CDT9</accession>
<dbReference type="InterPro" id="IPR013083">
    <property type="entry name" value="Znf_RING/FYVE/PHD"/>
</dbReference>
<sequence>MHSVDTVNELVELIHSFYGIPQETMVLLYAFDDGCGGPLQIEQLRNPYAITDRPYADDNEVVDVDMPWREPYSNTVRHYLRFMMHDVTIEPSSAEGWCVPTVIECENRKDKPAAAGTIRVRDRKLCDLCDRAPANAMLLGCHHGVYCYECAKFLEGRATKCRWGACREPIQRVVKLYPECFHTADA</sequence>
<reference evidence="1" key="1">
    <citation type="submission" date="2021-02" db="EMBL/GenBank/DDBJ databases">
        <title>First Annotated Genome of the Yellow-green Alga Tribonema minus.</title>
        <authorList>
            <person name="Mahan K.M."/>
        </authorList>
    </citation>
    <scope>NUCLEOTIDE SEQUENCE</scope>
    <source>
        <strain evidence="1">UTEX B ZZ1240</strain>
    </source>
</reference>
<gene>
    <name evidence="1" type="ORF">JKP88DRAFT_319710</name>
</gene>
<dbReference type="AlphaFoldDB" id="A0A836CDT9"/>
<dbReference type="Pfam" id="PF13920">
    <property type="entry name" value="zf-C3HC4_3"/>
    <property type="match status" value="1"/>
</dbReference>
<name>A0A836CDT9_9STRA</name>
<evidence type="ECO:0000313" key="2">
    <source>
        <dbReference type="Proteomes" id="UP000664859"/>
    </source>
</evidence>
<proteinExistence type="predicted"/>
<dbReference type="Gene3D" id="3.30.40.10">
    <property type="entry name" value="Zinc/RING finger domain, C3HC4 (zinc finger)"/>
    <property type="match status" value="1"/>
</dbReference>
<evidence type="ECO:0000313" key="1">
    <source>
        <dbReference type="EMBL" id="KAG5182067.1"/>
    </source>
</evidence>
<dbReference type="EMBL" id="JAFCMP010000268">
    <property type="protein sequence ID" value="KAG5182067.1"/>
    <property type="molecule type" value="Genomic_DNA"/>
</dbReference>
<keyword evidence="2" id="KW-1185">Reference proteome</keyword>